<evidence type="ECO:0000256" key="3">
    <source>
        <dbReference type="ARBA" id="ARBA00022722"/>
    </source>
</evidence>
<organism evidence="8 9">
    <name type="scientific">Candidatus Daviesbacteria bacterium GW2011_GWC2_40_12</name>
    <dbReference type="NCBI Taxonomy" id="1618431"/>
    <lineage>
        <taxon>Bacteria</taxon>
        <taxon>Candidatus Daviesiibacteriota</taxon>
    </lineage>
</organism>
<evidence type="ECO:0000313" key="8">
    <source>
        <dbReference type="EMBL" id="KKR41815.1"/>
    </source>
</evidence>
<dbReference type="Gene3D" id="3.30.920.30">
    <property type="entry name" value="Hypothetical protein"/>
    <property type="match status" value="1"/>
</dbReference>
<keyword evidence="6" id="KW-0694">RNA-binding</keyword>
<dbReference type="GO" id="GO:0004519">
    <property type="term" value="F:endonuclease activity"/>
    <property type="evidence" value="ECO:0007669"/>
    <property type="project" value="UniProtKB-KW"/>
</dbReference>
<evidence type="ECO:0008006" key="10">
    <source>
        <dbReference type="Google" id="ProtNLM"/>
    </source>
</evidence>
<sequence length="73" mass="8771">MTFRPFTYRELIKKVRKAGFVFRRNTGGTHEIWWNENKKKTCIIPHHHEIKSGTIKSILNQMGITQKEFDRIK</sequence>
<gene>
    <name evidence="8" type="ORF">UT77_C0006G0047</name>
</gene>
<evidence type="ECO:0000256" key="4">
    <source>
        <dbReference type="ARBA" id="ARBA00022759"/>
    </source>
</evidence>
<keyword evidence="4" id="KW-0255">Endonuclease</keyword>
<dbReference type="InterPro" id="IPR012933">
    <property type="entry name" value="HicA_mRNA_interferase"/>
</dbReference>
<dbReference type="GO" id="GO:0016787">
    <property type="term" value="F:hydrolase activity"/>
    <property type="evidence" value="ECO:0007669"/>
    <property type="project" value="UniProtKB-KW"/>
</dbReference>
<comment type="caution">
    <text evidence="8">The sequence shown here is derived from an EMBL/GenBank/DDBJ whole genome shotgun (WGS) entry which is preliminary data.</text>
</comment>
<protein>
    <recommendedName>
        <fullName evidence="10">YcfA family protein</fullName>
    </recommendedName>
</protein>
<comment type="similarity">
    <text evidence="1">Belongs to the HicA mRNA interferase family.</text>
</comment>
<dbReference type="GO" id="GO:0003729">
    <property type="term" value="F:mRNA binding"/>
    <property type="evidence" value="ECO:0007669"/>
    <property type="project" value="InterPro"/>
</dbReference>
<proteinExistence type="inferred from homology"/>
<dbReference type="SUPFAM" id="SSF54786">
    <property type="entry name" value="YcfA/nrd intein domain"/>
    <property type="match status" value="1"/>
</dbReference>
<keyword evidence="5" id="KW-0378">Hydrolase</keyword>
<dbReference type="AlphaFoldDB" id="A0A0G0T3Z1"/>
<keyword evidence="3" id="KW-0540">Nuclease</keyword>
<evidence type="ECO:0000256" key="7">
    <source>
        <dbReference type="ARBA" id="ARBA00023016"/>
    </source>
</evidence>
<dbReference type="InterPro" id="IPR038570">
    <property type="entry name" value="HicA_sf"/>
</dbReference>
<keyword evidence="7" id="KW-0346">Stress response</keyword>
<dbReference type="Pfam" id="PF07927">
    <property type="entry name" value="HicA_toxin"/>
    <property type="match status" value="1"/>
</dbReference>
<accession>A0A0G0T3Z1</accession>
<evidence type="ECO:0000256" key="2">
    <source>
        <dbReference type="ARBA" id="ARBA00022649"/>
    </source>
</evidence>
<reference evidence="8 9" key="1">
    <citation type="journal article" date="2015" name="Nature">
        <title>rRNA introns, odd ribosomes, and small enigmatic genomes across a large radiation of phyla.</title>
        <authorList>
            <person name="Brown C.T."/>
            <person name="Hug L.A."/>
            <person name="Thomas B.C."/>
            <person name="Sharon I."/>
            <person name="Castelle C.J."/>
            <person name="Singh A."/>
            <person name="Wilkins M.J."/>
            <person name="Williams K.H."/>
            <person name="Banfield J.F."/>
        </authorList>
    </citation>
    <scope>NUCLEOTIDE SEQUENCE [LARGE SCALE GENOMIC DNA]</scope>
</reference>
<evidence type="ECO:0000256" key="6">
    <source>
        <dbReference type="ARBA" id="ARBA00022884"/>
    </source>
</evidence>
<name>A0A0G0T3Z1_9BACT</name>
<dbReference type="Proteomes" id="UP000034881">
    <property type="component" value="Unassembled WGS sequence"/>
</dbReference>
<keyword evidence="2" id="KW-1277">Toxin-antitoxin system</keyword>
<evidence type="ECO:0000256" key="5">
    <source>
        <dbReference type="ARBA" id="ARBA00022801"/>
    </source>
</evidence>
<evidence type="ECO:0000313" key="9">
    <source>
        <dbReference type="Proteomes" id="UP000034881"/>
    </source>
</evidence>
<dbReference type="EMBL" id="LBYB01000006">
    <property type="protein sequence ID" value="KKR41815.1"/>
    <property type="molecule type" value="Genomic_DNA"/>
</dbReference>
<evidence type="ECO:0000256" key="1">
    <source>
        <dbReference type="ARBA" id="ARBA00006620"/>
    </source>
</evidence>